<dbReference type="GO" id="GO:0005634">
    <property type="term" value="C:nucleus"/>
    <property type="evidence" value="ECO:0007669"/>
    <property type="project" value="UniProtKB-SubCell"/>
</dbReference>
<name>A0AAE1GNT1_PETCI</name>
<evidence type="ECO:0000256" key="8">
    <source>
        <dbReference type="ARBA" id="ARBA00047761"/>
    </source>
</evidence>
<comment type="catalytic activity">
    <reaction evidence="8">
        <text>O-phospho-L-seryl-[protein] + H2O = L-seryl-[protein] + phosphate</text>
        <dbReference type="Rhea" id="RHEA:20629"/>
        <dbReference type="Rhea" id="RHEA-COMP:9863"/>
        <dbReference type="Rhea" id="RHEA-COMP:11604"/>
        <dbReference type="ChEBI" id="CHEBI:15377"/>
        <dbReference type="ChEBI" id="CHEBI:29999"/>
        <dbReference type="ChEBI" id="CHEBI:43474"/>
        <dbReference type="ChEBI" id="CHEBI:83421"/>
        <dbReference type="EC" id="3.1.3.16"/>
    </reaction>
</comment>
<evidence type="ECO:0000256" key="6">
    <source>
        <dbReference type="ARBA" id="ARBA00022912"/>
    </source>
</evidence>
<evidence type="ECO:0000313" key="15">
    <source>
        <dbReference type="Proteomes" id="UP001286313"/>
    </source>
</evidence>
<keyword evidence="7" id="KW-0539">Nucleus</keyword>
<comment type="catalytic activity">
    <reaction evidence="10">
        <text>O-phospho-L-tyrosyl-[protein] + H2O = L-tyrosyl-[protein] + phosphate</text>
        <dbReference type="Rhea" id="RHEA:10684"/>
        <dbReference type="Rhea" id="RHEA-COMP:10136"/>
        <dbReference type="Rhea" id="RHEA-COMP:20101"/>
        <dbReference type="ChEBI" id="CHEBI:15377"/>
        <dbReference type="ChEBI" id="CHEBI:43474"/>
        <dbReference type="ChEBI" id="CHEBI:46858"/>
        <dbReference type="ChEBI" id="CHEBI:61978"/>
        <dbReference type="EC" id="3.1.3.48"/>
    </reaction>
</comment>
<dbReference type="SUPFAM" id="SSF52799">
    <property type="entry name" value="(Phosphotyrosine protein) phosphatases II"/>
    <property type="match status" value="1"/>
</dbReference>
<accession>A0AAE1GNT1</accession>
<gene>
    <name evidence="14" type="ORF">Pcinc_000954</name>
</gene>
<keyword evidence="15" id="KW-1185">Reference proteome</keyword>
<sequence length="297" mass="33169">MAYISVDKIEDGLYLGNYDAACDLKTLKELHISHILTVANRPLPTSITSLQGISTHFIKAFDLADSDLLSHFQEALDFIEDGLRKGKVLVHCHWGISRSATLVTAYVMKKYTLTLEEALARVKSKRHVAFPNSGFMAQLLLYKKMGYQLDTSNLQYKLYLLKAAGAYFAKGKRELDARYEVIVHPDQPAGSVAYKCKNCRSSLVGAEAVLPHQIGETPDWTDNKWPGTADKICDKGVFTFPIKWMSNPDKPVAGKLYCPKCNTKVGNYNWVAGYKCPCSAKITPGIYIIRSKVDKCM</sequence>
<dbReference type="PANTHER" id="PTHR45848:SF4">
    <property type="entry name" value="DUAL SPECIFICITY PROTEIN PHOSPHATASE 12"/>
    <property type="match status" value="1"/>
</dbReference>
<dbReference type="InterPro" id="IPR016278">
    <property type="entry name" value="DUSP12"/>
</dbReference>
<comment type="similarity">
    <text evidence="3">Belongs to the protein-tyrosine phosphatase family. Non-receptor class dual specificity subfamily.</text>
</comment>
<evidence type="ECO:0000259" key="12">
    <source>
        <dbReference type="PROSITE" id="PS50054"/>
    </source>
</evidence>
<dbReference type="GO" id="GO:0008138">
    <property type="term" value="F:protein tyrosine/serine/threonine phosphatase activity"/>
    <property type="evidence" value="ECO:0007669"/>
    <property type="project" value="InterPro"/>
</dbReference>
<comment type="subcellular location">
    <subcellularLocation>
        <location evidence="2">Cytoplasm</location>
    </subcellularLocation>
    <subcellularLocation>
        <location evidence="1">Nucleus</location>
    </subcellularLocation>
</comment>
<evidence type="ECO:0000256" key="11">
    <source>
        <dbReference type="PIRSR" id="PIRSR000941-50"/>
    </source>
</evidence>
<protein>
    <recommendedName>
        <fullName evidence="16">Protein-tyrosine-phosphatase</fullName>
    </recommendedName>
</protein>
<evidence type="ECO:0000256" key="7">
    <source>
        <dbReference type="ARBA" id="ARBA00023242"/>
    </source>
</evidence>
<reference evidence="14" key="1">
    <citation type="submission" date="2023-10" db="EMBL/GenBank/DDBJ databases">
        <title>Genome assemblies of two species of porcelain crab, Petrolisthes cinctipes and Petrolisthes manimaculis (Anomura: Porcellanidae).</title>
        <authorList>
            <person name="Angst P."/>
        </authorList>
    </citation>
    <scope>NUCLEOTIDE SEQUENCE</scope>
    <source>
        <strain evidence="14">PB745_01</strain>
        <tissue evidence="14">Gill</tissue>
    </source>
</reference>
<evidence type="ECO:0000256" key="3">
    <source>
        <dbReference type="ARBA" id="ARBA00008601"/>
    </source>
</evidence>
<keyword evidence="6" id="KW-0904">Protein phosphatase</keyword>
<evidence type="ECO:0000313" key="14">
    <source>
        <dbReference type="EMBL" id="KAK3895325.1"/>
    </source>
</evidence>
<dbReference type="Proteomes" id="UP001286313">
    <property type="component" value="Unassembled WGS sequence"/>
</dbReference>
<dbReference type="InterPro" id="IPR000340">
    <property type="entry name" value="Dual-sp_phosphatase_cat-dom"/>
</dbReference>
<keyword evidence="4" id="KW-0963">Cytoplasm</keyword>
<dbReference type="GO" id="GO:0005737">
    <property type="term" value="C:cytoplasm"/>
    <property type="evidence" value="ECO:0007669"/>
    <property type="project" value="UniProtKB-SubCell"/>
</dbReference>
<dbReference type="InterPro" id="IPR020422">
    <property type="entry name" value="TYR_PHOSPHATASE_DUAL_dom"/>
</dbReference>
<dbReference type="SMART" id="SM00195">
    <property type="entry name" value="DSPc"/>
    <property type="match status" value="1"/>
</dbReference>
<dbReference type="CDD" id="cd14498">
    <property type="entry name" value="DSP"/>
    <property type="match status" value="1"/>
</dbReference>
<evidence type="ECO:0000259" key="13">
    <source>
        <dbReference type="PROSITE" id="PS50056"/>
    </source>
</evidence>
<evidence type="ECO:0000256" key="2">
    <source>
        <dbReference type="ARBA" id="ARBA00004496"/>
    </source>
</evidence>
<evidence type="ECO:0000256" key="9">
    <source>
        <dbReference type="ARBA" id="ARBA00048336"/>
    </source>
</evidence>
<dbReference type="PANTHER" id="PTHR45848">
    <property type="entry name" value="DUAL SPECIFICITY PROTEIN PHOSPHATASE 12 FAMILY MEMBER"/>
    <property type="match status" value="1"/>
</dbReference>
<feature type="domain" description="Tyrosine specific protein phosphatases" evidence="13">
    <location>
        <begin position="66"/>
        <end position="126"/>
    </location>
</feature>
<dbReference type="EMBL" id="JAWQEG010000049">
    <property type="protein sequence ID" value="KAK3895325.1"/>
    <property type="molecule type" value="Genomic_DNA"/>
</dbReference>
<evidence type="ECO:0000256" key="5">
    <source>
        <dbReference type="ARBA" id="ARBA00022801"/>
    </source>
</evidence>
<dbReference type="Pfam" id="PF00782">
    <property type="entry name" value="DSPc"/>
    <property type="match status" value="1"/>
</dbReference>
<evidence type="ECO:0000256" key="10">
    <source>
        <dbReference type="ARBA" id="ARBA00051722"/>
    </source>
</evidence>
<dbReference type="FunFam" id="3.90.190.10:FF:000056">
    <property type="entry name" value="Dual specificity phosphatase 12"/>
    <property type="match status" value="1"/>
</dbReference>
<dbReference type="PROSITE" id="PS00383">
    <property type="entry name" value="TYR_PHOSPHATASE_1"/>
    <property type="match status" value="1"/>
</dbReference>
<dbReference type="PROSITE" id="PS50056">
    <property type="entry name" value="TYR_PHOSPHATASE_2"/>
    <property type="match status" value="1"/>
</dbReference>
<feature type="active site" description="Phosphocysteine intermediate" evidence="11">
    <location>
        <position position="92"/>
    </location>
</feature>
<dbReference type="GO" id="GO:0004725">
    <property type="term" value="F:protein tyrosine phosphatase activity"/>
    <property type="evidence" value="ECO:0007669"/>
    <property type="project" value="UniProtKB-EC"/>
</dbReference>
<keyword evidence="5" id="KW-0378">Hydrolase</keyword>
<evidence type="ECO:0000256" key="4">
    <source>
        <dbReference type="ARBA" id="ARBA00022490"/>
    </source>
</evidence>
<comment type="caution">
    <text evidence="14">The sequence shown here is derived from an EMBL/GenBank/DDBJ whole genome shotgun (WGS) entry which is preliminary data.</text>
</comment>
<feature type="domain" description="Tyrosine-protein phosphatase" evidence="12">
    <location>
        <begin position="3"/>
        <end position="148"/>
    </location>
</feature>
<proteinExistence type="inferred from homology"/>
<evidence type="ECO:0000256" key="1">
    <source>
        <dbReference type="ARBA" id="ARBA00004123"/>
    </source>
</evidence>
<dbReference type="GO" id="GO:0004722">
    <property type="term" value="F:protein serine/threonine phosphatase activity"/>
    <property type="evidence" value="ECO:0007669"/>
    <property type="project" value="UniProtKB-EC"/>
</dbReference>
<organism evidence="14 15">
    <name type="scientific">Petrolisthes cinctipes</name>
    <name type="common">Flat porcelain crab</name>
    <dbReference type="NCBI Taxonomy" id="88211"/>
    <lineage>
        <taxon>Eukaryota</taxon>
        <taxon>Metazoa</taxon>
        <taxon>Ecdysozoa</taxon>
        <taxon>Arthropoda</taxon>
        <taxon>Crustacea</taxon>
        <taxon>Multicrustacea</taxon>
        <taxon>Malacostraca</taxon>
        <taxon>Eumalacostraca</taxon>
        <taxon>Eucarida</taxon>
        <taxon>Decapoda</taxon>
        <taxon>Pleocyemata</taxon>
        <taxon>Anomura</taxon>
        <taxon>Galatheoidea</taxon>
        <taxon>Porcellanidae</taxon>
        <taxon>Petrolisthes</taxon>
    </lineage>
</organism>
<dbReference type="Gene3D" id="3.90.190.10">
    <property type="entry name" value="Protein tyrosine phosphatase superfamily"/>
    <property type="match status" value="1"/>
</dbReference>
<dbReference type="PIRSF" id="PIRSF000941">
    <property type="entry name" value="DUSP12"/>
    <property type="match status" value="1"/>
</dbReference>
<dbReference type="AlphaFoldDB" id="A0AAE1GNT1"/>
<dbReference type="PROSITE" id="PS50054">
    <property type="entry name" value="TYR_PHOSPHATASE_DUAL"/>
    <property type="match status" value="1"/>
</dbReference>
<dbReference type="InterPro" id="IPR000387">
    <property type="entry name" value="Tyr_Pase_dom"/>
</dbReference>
<dbReference type="InterPro" id="IPR016130">
    <property type="entry name" value="Tyr_Pase_AS"/>
</dbReference>
<comment type="catalytic activity">
    <reaction evidence="9">
        <text>O-phospho-L-threonyl-[protein] + H2O = L-threonyl-[protein] + phosphate</text>
        <dbReference type="Rhea" id="RHEA:47004"/>
        <dbReference type="Rhea" id="RHEA-COMP:11060"/>
        <dbReference type="Rhea" id="RHEA-COMP:11605"/>
        <dbReference type="ChEBI" id="CHEBI:15377"/>
        <dbReference type="ChEBI" id="CHEBI:30013"/>
        <dbReference type="ChEBI" id="CHEBI:43474"/>
        <dbReference type="ChEBI" id="CHEBI:61977"/>
        <dbReference type="EC" id="3.1.3.16"/>
    </reaction>
</comment>
<dbReference type="InterPro" id="IPR029021">
    <property type="entry name" value="Prot-tyrosine_phosphatase-like"/>
</dbReference>
<evidence type="ECO:0008006" key="16">
    <source>
        <dbReference type="Google" id="ProtNLM"/>
    </source>
</evidence>